<comment type="caution">
    <text evidence="1">The sequence shown here is derived from an EMBL/GenBank/DDBJ whole genome shotgun (WGS) entry which is preliminary data.</text>
</comment>
<keyword evidence="2" id="KW-1185">Reference proteome</keyword>
<organism evidence="1 2">
    <name type="scientific">Streptomyces coryli</name>
    <dbReference type="NCBI Taxonomy" id="1128680"/>
    <lineage>
        <taxon>Bacteria</taxon>
        <taxon>Bacillati</taxon>
        <taxon>Actinomycetota</taxon>
        <taxon>Actinomycetes</taxon>
        <taxon>Kitasatosporales</taxon>
        <taxon>Streptomycetaceae</taxon>
        <taxon>Streptomyces</taxon>
    </lineage>
</organism>
<accession>A0A6G4UF98</accession>
<dbReference type="EMBL" id="JAAKZV010000572">
    <property type="protein sequence ID" value="NGN70484.1"/>
    <property type="molecule type" value="Genomic_DNA"/>
</dbReference>
<name>A0A6G4UF98_9ACTN</name>
<dbReference type="AlphaFoldDB" id="A0A6G4UF98"/>
<evidence type="ECO:0000313" key="2">
    <source>
        <dbReference type="Proteomes" id="UP000481583"/>
    </source>
</evidence>
<dbReference type="Gene3D" id="3.40.50.720">
    <property type="entry name" value="NAD(P)-binding Rossmann-like Domain"/>
    <property type="match status" value="1"/>
</dbReference>
<gene>
    <name evidence="1" type="ORF">G5C51_42245</name>
</gene>
<evidence type="ECO:0000313" key="1">
    <source>
        <dbReference type="EMBL" id="NGN70484.1"/>
    </source>
</evidence>
<protein>
    <submittedName>
        <fullName evidence="1">Transcriptional regulator</fullName>
    </submittedName>
</protein>
<feature type="non-terminal residue" evidence="1">
    <location>
        <position position="210"/>
    </location>
</feature>
<sequence length="210" mass="20934">MERTTDELAPDGGTVNSVRRDTYADSVALMRAARALSELPGVAAASLVMGTPANLALLAGAGLLTGEGRAARPGDLVVAVRGDGGGDGGAVAGALAAVDGLLAEPAGSSGSAVLEEPPPRALIEAEPGSALALISTPGPYAGAEALKALRSGMHAFVFSDNVPVEQEIRIKEEAHRRGLLAMGPDCGTAVLDGVPLGFANVLRPGRVGLI</sequence>
<reference evidence="1 2" key="1">
    <citation type="submission" date="2020-02" db="EMBL/GenBank/DDBJ databases">
        <title>Whole-genome analyses of novel actinobacteria.</title>
        <authorList>
            <person name="Sahin N."/>
        </authorList>
    </citation>
    <scope>NUCLEOTIDE SEQUENCE [LARGE SCALE GENOMIC DNA]</scope>
    <source>
        <strain evidence="1 2">A7024</strain>
    </source>
</reference>
<dbReference type="Proteomes" id="UP000481583">
    <property type="component" value="Unassembled WGS sequence"/>
</dbReference>
<proteinExistence type="predicted"/>